<evidence type="ECO:0000256" key="1">
    <source>
        <dbReference type="ARBA" id="ARBA00001947"/>
    </source>
</evidence>
<evidence type="ECO:0000256" key="4">
    <source>
        <dbReference type="ARBA" id="ARBA00022801"/>
    </source>
</evidence>
<accession>X0ZCJ9</accession>
<evidence type="ECO:0000256" key="5">
    <source>
        <dbReference type="ARBA" id="ARBA00022833"/>
    </source>
</evidence>
<evidence type="ECO:0000256" key="2">
    <source>
        <dbReference type="ARBA" id="ARBA00022670"/>
    </source>
</evidence>
<dbReference type="EMBL" id="BART01003379">
    <property type="protein sequence ID" value="GAG55937.1"/>
    <property type="molecule type" value="Genomic_DNA"/>
</dbReference>
<dbReference type="GO" id="GO:0006508">
    <property type="term" value="P:proteolysis"/>
    <property type="evidence" value="ECO:0007669"/>
    <property type="project" value="UniProtKB-KW"/>
</dbReference>
<keyword evidence="6" id="KW-0482">Metalloprotease</keyword>
<gene>
    <name evidence="9" type="ORF">S01H4_09384</name>
</gene>
<evidence type="ECO:0000256" key="3">
    <source>
        <dbReference type="ARBA" id="ARBA00022723"/>
    </source>
</evidence>
<keyword evidence="5" id="KW-0862">Zinc</keyword>
<evidence type="ECO:0000256" key="6">
    <source>
        <dbReference type="ARBA" id="ARBA00023049"/>
    </source>
</evidence>
<keyword evidence="4" id="KW-0378">Hydrolase</keyword>
<reference evidence="9" key="1">
    <citation type="journal article" date="2014" name="Front. Microbiol.">
        <title>High frequency of phylogenetically diverse reductive dehalogenase-homologous genes in deep subseafloor sedimentary metagenomes.</title>
        <authorList>
            <person name="Kawai M."/>
            <person name="Futagami T."/>
            <person name="Toyoda A."/>
            <person name="Takaki Y."/>
            <person name="Nishi S."/>
            <person name="Hori S."/>
            <person name="Arai W."/>
            <person name="Tsubouchi T."/>
            <person name="Morono Y."/>
            <person name="Uchiyama I."/>
            <person name="Ito T."/>
            <person name="Fujiyama A."/>
            <person name="Inagaki F."/>
            <person name="Takami H."/>
        </authorList>
    </citation>
    <scope>NUCLEOTIDE SEQUENCE</scope>
    <source>
        <strain evidence="9">Expedition CK06-06</strain>
    </source>
</reference>
<dbReference type="SUPFAM" id="SSF55486">
    <property type="entry name" value="Metalloproteases ('zincins'), catalytic domain"/>
    <property type="match status" value="1"/>
</dbReference>
<keyword evidence="7" id="KW-0472">Membrane</keyword>
<dbReference type="AlphaFoldDB" id="X0ZCJ9"/>
<evidence type="ECO:0000313" key="9">
    <source>
        <dbReference type="EMBL" id="GAG55937.1"/>
    </source>
</evidence>
<evidence type="ECO:0000256" key="7">
    <source>
        <dbReference type="SAM" id="Phobius"/>
    </source>
</evidence>
<comment type="caution">
    <text evidence="9">The sequence shown here is derived from an EMBL/GenBank/DDBJ whole genome shotgun (WGS) entry which is preliminary data.</text>
</comment>
<feature type="non-terminal residue" evidence="9">
    <location>
        <position position="1"/>
    </location>
</feature>
<keyword evidence="7" id="KW-1133">Transmembrane helix</keyword>
<protein>
    <recommendedName>
        <fullName evidence="8">Peptidase M48 domain-containing protein</fullName>
    </recommendedName>
</protein>
<feature type="transmembrane region" description="Helical" evidence="7">
    <location>
        <begin position="77"/>
        <end position="98"/>
    </location>
</feature>
<name>X0ZCJ9_9ZZZZ</name>
<sequence length="192" mass="21667">EQIINIAGKAGIEVKEVLVADASRKTNKANAYFTGIGGSKRIVVFDNLINNFSRKETLNVIAHEIGHWYNWHIFKSIIIGIISGTAGLFLINAVFTYFNMVGDFKSILVIILLISIISFLSLPLQNAVSRTFERQADNFTMQATENPDAQIQLMLKLAESNLSNVSPHWYIKYFLYSHPPIMERIEAAKNFD</sequence>
<dbReference type="GO" id="GO:0004222">
    <property type="term" value="F:metalloendopeptidase activity"/>
    <property type="evidence" value="ECO:0007669"/>
    <property type="project" value="InterPro"/>
</dbReference>
<comment type="cofactor">
    <cofactor evidence="1">
        <name>Zn(2+)</name>
        <dbReference type="ChEBI" id="CHEBI:29105"/>
    </cofactor>
</comment>
<evidence type="ECO:0000259" key="8">
    <source>
        <dbReference type="Pfam" id="PF01435"/>
    </source>
</evidence>
<keyword evidence="3" id="KW-0479">Metal-binding</keyword>
<dbReference type="GO" id="GO:0046872">
    <property type="term" value="F:metal ion binding"/>
    <property type="evidence" value="ECO:0007669"/>
    <property type="project" value="UniProtKB-KW"/>
</dbReference>
<keyword evidence="7" id="KW-0812">Transmembrane</keyword>
<proteinExistence type="predicted"/>
<dbReference type="Gene3D" id="3.30.2010.10">
    <property type="entry name" value="Metalloproteases ('zincins'), catalytic domain"/>
    <property type="match status" value="1"/>
</dbReference>
<feature type="domain" description="Peptidase M48" evidence="8">
    <location>
        <begin position="5"/>
        <end position="190"/>
    </location>
</feature>
<dbReference type="Pfam" id="PF01435">
    <property type="entry name" value="Peptidase_M48"/>
    <property type="match status" value="1"/>
</dbReference>
<keyword evidence="2" id="KW-0645">Protease</keyword>
<organism evidence="9">
    <name type="scientific">marine sediment metagenome</name>
    <dbReference type="NCBI Taxonomy" id="412755"/>
    <lineage>
        <taxon>unclassified sequences</taxon>
        <taxon>metagenomes</taxon>
        <taxon>ecological metagenomes</taxon>
    </lineage>
</organism>
<dbReference type="InterPro" id="IPR001915">
    <property type="entry name" value="Peptidase_M48"/>
</dbReference>
<feature type="transmembrane region" description="Helical" evidence="7">
    <location>
        <begin position="104"/>
        <end position="124"/>
    </location>
</feature>
<dbReference type="PANTHER" id="PTHR10120">
    <property type="entry name" value="CAAX PRENYL PROTEASE 1"/>
    <property type="match status" value="1"/>
</dbReference>